<comment type="caution">
    <text evidence="1">The sequence shown here is derived from an EMBL/GenBank/DDBJ whole genome shotgun (WGS) entry which is preliminary data.</text>
</comment>
<name>A0A444V6L6_ACIRT</name>
<reference evidence="1 2" key="1">
    <citation type="submission" date="2019-01" db="EMBL/GenBank/DDBJ databases">
        <title>Draft Genome and Complete Hox-Cluster Characterization of the Sterlet Sturgeon (Acipenser ruthenus).</title>
        <authorList>
            <person name="Wei Q."/>
        </authorList>
    </citation>
    <scope>NUCLEOTIDE SEQUENCE [LARGE SCALE GENOMIC DNA]</scope>
    <source>
        <strain evidence="1">WHYD16114868_AA</strain>
        <tissue evidence="1">Blood</tissue>
    </source>
</reference>
<keyword evidence="2" id="KW-1185">Reference proteome</keyword>
<feature type="non-terminal residue" evidence="1">
    <location>
        <position position="1"/>
    </location>
</feature>
<dbReference type="PANTHER" id="PTHR46670">
    <property type="entry name" value="ENDO/EXONUCLEASE/PHOSPHATASE DOMAIN-CONTAINING PROTEIN"/>
    <property type="match status" value="1"/>
</dbReference>
<dbReference type="Proteomes" id="UP000289886">
    <property type="component" value="Unassembled WGS sequence"/>
</dbReference>
<evidence type="ECO:0000313" key="1">
    <source>
        <dbReference type="EMBL" id="RXM96109.1"/>
    </source>
</evidence>
<gene>
    <name evidence="1" type="ORF">EOD39_16101</name>
</gene>
<proteinExistence type="predicted"/>
<sequence length="221" mass="24790">LEFLRLLDSLDYILHVKGATHNHGHTLDLVISCGLAVKNIITLDLTISDHLAILFEVNLPASTKTVDHTFKSQVINSTAAKLSDDSLPLSESPSVDELVNTYNTTLTGILDTVAPIKTLRVSFKKSSPWFSDTTHKMKYEGRELERRGRESKLRVHYITWKEHLGQYGTALVLARSSYYYDLTETNKNNPRFLFATLDKLINPSPNSPTLDIGASHSCNDF</sequence>
<accession>A0A444V6L6</accession>
<dbReference type="PANTHER" id="PTHR46670:SF3">
    <property type="entry name" value="ENDONUCLEASE_EXONUCLEASE_PHOSPHATASE DOMAIN-CONTAINING PROTEIN"/>
    <property type="match status" value="1"/>
</dbReference>
<evidence type="ECO:0000313" key="2">
    <source>
        <dbReference type="Proteomes" id="UP000289886"/>
    </source>
</evidence>
<organism evidence="1 2">
    <name type="scientific">Acipenser ruthenus</name>
    <name type="common">Sterlet sturgeon</name>
    <dbReference type="NCBI Taxonomy" id="7906"/>
    <lineage>
        <taxon>Eukaryota</taxon>
        <taxon>Metazoa</taxon>
        <taxon>Chordata</taxon>
        <taxon>Craniata</taxon>
        <taxon>Vertebrata</taxon>
        <taxon>Euteleostomi</taxon>
        <taxon>Actinopterygii</taxon>
        <taxon>Chondrostei</taxon>
        <taxon>Acipenseriformes</taxon>
        <taxon>Acipenseridae</taxon>
        <taxon>Acipenser</taxon>
    </lineage>
</organism>
<dbReference type="EMBL" id="SCEB01001858">
    <property type="protein sequence ID" value="RXM96109.1"/>
    <property type="molecule type" value="Genomic_DNA"/>
</dbReference>
<dbReference type="AlphaFoldDB" id="A0A444V6L6"/>
<protein>
    <submittedName>
        <fullName evidence="1">Uncharacterized protein</fullName>
    </submittedName>
</protein>